<comment type="caution">
    <text evidence="3">The sequence shown here is derived from an EMBL/GenBank/DDBJ whole genome shotgun (WGS) entry which is preliminary data.</text>
</comment>
<dbReference type="Proteomes" id="UP000865592">
    <property type="component" value="Unassembled WGS sequence"/>
</dbReference>
<accession>A0A2U0QN91</accession>
<reference evidence="2 6" key="1">
    <citation type="submission" date="2016-09" db="EMBL/GenBank/DDBJ databases">
        <title>Campylobacter genomics.</title>
        <authorList>
            <person name="Weis A.M."/>
            <person name="Weimer B.C."/>
            <person name="Gilpin B."/>
            <person name="Huang B.C."/>
            <person name="Kong N."/>
        </authorList>
    </citation>
    <scope>NUCLEOTIDE SEQUENCE [LARGE SCALE GENOMIC DNA]</scope>
    <source>
        <strain evidence="2 6">BCW_4735</strain>
    </source>
</reference>
<reference evidence="1 5" key="2">
    <citation type="submission" date="2019-04" db="EMBL/GenBank/DDBJ databases">
        <authorList>
            <consortium name="PulseNet: The National Subtyping Network for Foodborne Disease Surveillance"/>
            <person name="Tarr C.L."/>
            <person name="Trees E."/>
            <person name="Katz L.S."/>
            <person name="Carleton-Romer H.A."/>
            <person name="Stroika S."/>
            <person name="Kucerova Z."/>
            <person name="Roache K.F."/>
            <person name="Sabol A.L."/>
            <person name="Besser J."/>
            <person name="Gerner-Smidt P."/>
        </authorList>
    </citation>
    <scope>NUCLEOTIDE SEQUENCE [LARGE SCALE GENOMIC DNA]</scope>
    <source>
        <strain evidence="1 5">PNUSAC009041</strain>
    </source>
</reference>
<sequence>MFKIKTTPKVVSLWSRALQKAVSYFLDLKNIFLISSLKSVINTAVTAMNVFRKSIVDSFLGVISSRIPNLIAKKKARPFLRIELLSHLQGSVKPLLSIYLMDKNIITQNSKKGNDENI</sequence>
<dbReference type="EMBL" id="VEVS01000027">
    <property type="protein sequence ID" value="TNO41044.1"/>
    <property type="molecule type" value="Genomic_DNA"/>
</dbReference>
<dbReference type="EMBL" id="MKBD01000005">
    <property type="protein sequence ID" value="OEY03394.1"/>
    <property type="molecule type" value="Genomic_DNA"/>
</dbReference>
<dbReference type="Proteomes" id="UP000312397">
    <property type="component" value="Unassembled WGS sequence"/>
</dbReference>
<dbReference type="EMBL" id="AACCII010000007">
    <property type="protein sequence ID" value="EAJ9719098.1"/>
    <property type="molecule type" value="Genomic_DNA"/>
</dbReference>
<dbReference type="AlphaFoldDB" id="A0A2U0QN91"/>
<evidence type="ECO:0000313" key="3">
    <source>
        <dbReference type="EMBL" id="TNO41044.1"/>
    </source>
</evidence>
<dbReference type="Proteomes" id="UP000349590">
    <property type="component" value="Unassembled WGS sequence"/>
</dbReference>
<proteinExistence type="predicted"/>
<evidence type="ECO:0000313" key="6">
    <source>
        <dbReference type="Proteomes" id="UP000865592"/>
    </source>
</evidence>
<organism evidence="3 4">
    <name type="scientific">Campylobacter jejuni</name>
    <dbReference type="NCBI Taxonomy" id="197"/>
    <lineage>
        <taxon>Bacteria</taxon>
        <taxon>Pseudomonadati</taxon>
        <taxon>Campylobacterota</taxon>
        <taxon>Epsilonproteobacteria</taxon>
        <taxon>Campylobacterales</taxon>
        <taxon>Campylobacteraceae</taxon>
        <taxon>Campylobacter</taxon>
    </lineage>
</organism>
<evidence type="ECO:0000313" key="4">
    <source>
        <dbReference type="Proteomes" id="UP000312397"/>
    </source>
</evidence>
<evidence type="ECO:0000313" key="5">
    <source>
        <dbReference type="Proteomes" id="UP000349590"/>
    </source>
</evidence>
<name>A0A2U0QN91_CAMJU</name>
<reference evidence="3 4" key="3">
    <citation type="submission" date="2019-06" db="EMBL/GenBank/DDBJ databases">
        <title>Epidemiology of MDR Campylobacter spp.</title>
        <authorList>
            <person name="Addetia A."/>
            <person name="Greninger A."/>
            <person name="Fang F."/>
        </authorList>
    </citation>
    <scope>NUCLEOTIDE SEQUENCE [LARGE SCALE GENOMIC DNA]</scope>
    <source>
        <strain evidence="3 4">HMC314</strain>
    </source>
</reference>
<evidence type="ECO:0000313" key="2">
    <source>
        <dbReference type="EMBL" id="OEY03394.1"/>
    </source>
</evidence>
<dbReference type="RefSeq" id="WP_002896916.1">
    <property type="nucleotide sequence ID" value="NZ_CAJGYF010000012.1"/>
</dbReference>
<gene>
    <name evidence="2" type="ORF">A0K99_02935</name>
    <name evidence="1" type="ORF">E8P16_06530</name>
    <name evidence="3" type="ORF">FH034_07360</name>
</gene>
<protein>
    <submittedName>
        <fullName evidence="3">Uncharacterized protein</fullName>
    </submittedName>
</protein>
<evidence type="ECO:0000313" key="1">
    <source>
        <dbReference type="EMBL" id="EAJ9719098.1"/>
    </source>
</evidence>